<reference evidence="3" key="1">
    <citation type="journal article" date="2019" name="Int. J. Syst. Evol. Microbiol.">
        <title>The Global Catalogue of Microorganisms (GCM) 10K type strain sequencing project: providing services to taxonomists for standard genome sequencing and annotation.</title>
        <authorList>
            <consortium name="The Broad Institute Genomics Platform"/>
            <consortium name="The Broad Institute Genome Sequencing Center for Infectious Disease"/>
            <person name="Wu L."/>
            <person name="Ma J."/>
        </authorList>
    </citation>
    <scope>NUCLEOTIDE SEQUENCE [LARGE SCALE GENOMIC DNA]</scope>
    <source>
        <strain evidence="3">JCM 17843</strain>
    </source>
</reference>
<dbReference type="Pfam" id="PF11026">
    <property type="entry name" value="DUF2721"/>
    <property type="match status" value="1"/>
</dbReference>
<evidence type="ECO:0000256" key="1">
    <source>
        <dbReference type="SAM" id="Phobius"/>
    </source>
</evidence>
<accession>A0ABQ2LEZ1</accession>
<feature type="transmembrane region" description="Helical" evidence="1">
    <location>
        <begin position="112"/>
        <end position="136"/>
    </location>
</feature>
<name>A0ABQ2LEZ1_9PROT</name>
<comment type="caution">
    <text evidence="2">The sequence shown here is derived from an EMBL/GenBank/DDBJ whole genome shotgun (WGS) entry which is preliminary data.</text>
</comment>
<dbReference type="Proteomes" id="UP000602381">
    <property type="component" value="Unassembled WGS sequence"/>
</dbReference>
<keyword evidence="1" id="KW-0472">Membrane</keyword>
<feature type="transmembrane region" description="Helical" evidence="1">
    <location>
        <begin position="12"/>
        <end position="36"/>
    </location>
</feature>
<evidence type="ECO:0000313" key="2">
    <source>
        <dbReference type="EMBL" id="GGO14803.1"/>
    </source>
</evidence>
<dbReference type="RefSeq" id="WP_150005603.1">
    <property type="nucleotide sequence ID" value="NZ_BMOV01000008.1"/>
</dbReference>
<keyword evidence="3" id="KW-1185">Reference proteome</keyword>
<keyword evidence="1" id="KW-0812">Transmembrane</keyword>
<feature type="transmembrane region" description="Helical" evidence="1">
    <location>
        <begin position="76"/>
        <end position="100"/>
    </location>
</feature>
<protein>
    <recommendedName>
        <fullName evidence="4">DUF2721 domain-containing protein</fullName>
    </recommendedName>
</protein>
<dbReference type="EMBL" id="BMOV01000008">
    <property type="protein sequence ID" value="GGO14803.1"/>
    <property type="molecule type" value="Genomic_DNA"/>
</dbReference>
<sequence length="165" mass="18170">MDHPQDILGIASIIQLAVAPVFLLAGIGAILNVLALRLARVIDRARVLEAAFPTLDDEEKTRSRRELRTLDRRMRVVQGAISLCTTSALFVCVVVMVLFISNLLTLDFANTVAPLFILAMSLLIGGLVLFLVEIFLATKAIQVRREYLKANEPMALAKGQASRRQ</sequence>
<keyword evidence="1" id="KW-1133">Transmembrane helix</keyword>
<gene>
    <name evidence="2" type="ORF">GCM10007972_22300</name>
</gene>
<evidence type="ECO:0000313" key="3">
    <source>
        <dbReference type="Proteomes" id="UP000602381"/>
    </source>
</evidence>
<dbReference type="InterPro" id="IPR021279">
    <property type="entry name" value="DUF2721"/>
</dbReference>
<proteinExistence type="predicted"/>
<organism evidence="2 3">
    <name type="scientific">Iodidimonas muriae</name>
    <dbReference type="NCBI Taxonomy" id="261467"/>
    <lineage>
        <taxon>Bacteria</taxon>
        <taxon>Pseudomonadati</taxon>
        <taxon>Pseudomonadota</taxon>
        <taxon>Alphaproteobacteria</taxon>
        <taxon>Iodidimonadales</taxon>
        <taxon>Iodidimonadaceae</taxon>
        <taxon>Iodidimonas</taxon>
    </lineage>
</organism>
<evidence type="ECO:0008006" key="4">
    <source>
        <dbReference type="Google" id="ProtNLM"/>
    </source>
</evidence>